<keyword evidence="5" id="KW-1185">Reference proteome</keyword>
<keyword evidence="2" id="KW-0843">Virulence</keyword>
<accession>A0A8J2I492</accession>
<comment type="caution">
    <text evidence="4">The sequence shown here is derived from an EMBL/GenBank/DDBJ whole genome shotgun (WGS) entry which is preliminary data.</text>
</comment>
<dbReference type="PANTHER" id="PTHR47700">
    <property type="entry name" value="V CHITINASE, PUTATIVE (AFU_ORTHOLOGUE AFUA_6G13720)-RELATED"/>
    <property type="match status" value="1"/>
</dbReference>
<organism evidence="4 5">
    <name type="scientific">Alternaria atra</name>
    <dbReference type="NCBI Taxonomy" id="119953"/>
    <lineage>
        <taxon>Eukaryota</taxon>
        <taxon>Fungi</taxon>
        <taxon>Dikarya</taxon>
        <taxon>Ascomycota</taxon>
        <taxon>Pezizomycotina</taxon>
        <taxon>Dothideomycetes</taxon>
        <taxon>Pleosporomycetidae</taxon>
        <taxon>Pleosporales</taxon>
        <taxon>Pleosporineae</taxon>
        <taxon>Pleosporaceae</taxon>
        <taxon>Alternaria</taxon>
        <taxon>Alternaria sect. Ulocladioides</taxon>
    </lineage>
</organism>
<dbReference type="GeneID" id="67019608"/>
<dbReference type="InterPro" id="IPR053214">
    <property type="entry name" value="LysM12-like"/>
</dbReference>
<keyword evidence="1" id="KW-0147">Chitin-binding</keyword>
<name>A0A8J2I492_9PLEO</name>
<dbReference type="OrthoDB" id="73875at2759"/>
<dbReference type="InterPro" id="IPR029226">
    <property type="entry name" value="Ecp2-like"/>
</dbReference>
<dbReference type="PANTHER" id="PTHR47700:SF1">
    <property type="entry name" value="CHITINASE"/>
    <property type="match status" value="1"/>
</dbReference>
<dbReference type="GO" id="GO:0008061">
    <property type="term" value="F:chitin binding"/>
    <property type="evidence" value="ECO:0007669"/>
    <property type="project" value="UniProtKB-KW"/>
</dbReference>
<feature type="domain" description="Ecp2 effector protein-like" evidence="3">
    <location>
        <begin position="285"/>
        <end position="385"/>
    </location>
</feature>
<evidence type="ECO:0000256" key="1">
    <source>
        <dbReference type="ARBA" id="ARBA00022669"/>
    </source>
</evidence>
<dbReference type="EMBL" id="CAJRGZ010000022">
    <property type="protein sequence ID" value="CAG5173184.1"/>
    <property type="molecule type" value="Genomic_DNA"/>
</dbReference>
<reference evidence="4" key="1">
    <citation type="submission" date="2021-05" db="EMBL/GenBank/DDBJ databases">
        <authorList>
            <person name="Stam R."/>
        </authorList>
    </citation>
    <scope>NUCLEOTIDE SEQUENCE</scope>
    <source>
        <strain evidence="4">CS162</strain>
    </source>
</reference>
<evidence type="ECO:0000313" key="5">
    <source>
        <dbReference type="Proteomes" id="UP000676310"/>
    </source>
</evidence>
<sequence length="399" mass="43428">MNLIGQSTTIAKDVKPSGQSQWKQKGQNAFANFVGQTIEARGNVTSKSLQNLFDGDDDSIELLWDTISNGKLIGGKSTQNEDDKQRELLEPELRASITKSVFAFSTPKLWRASQRYSFVMDSDYDCDERRALDDYLDDDTMEATGACIDGKQYYLVYPDGPATSQTCVYDKSNPNFCTVKTVDNKFSTPPGIGSLGGHDFGGVTMEDLIKGSVRTYIRNGKKNGGNVASVDDKGVKEDLFNGDITTPGYISLPVCSPGRAFQSWDSCDGGSSDNYPCDSLPGKDHCGETTFENQGSEASPKVEDCRQIVKNIEGNRDTQWTIQTVSLKQCAIAKSKGCSFGVEATNLNGNIDFQVGGQDVMDVINEAIEKFGGSGRIGAKGGMVCKSNMMKQNVEWGIY</sequence>
<dbReference type="Pfam" id="PF14856">
    <property type="entry name" value="Hce2"/>
    <property type="match status" value="1"/>
</dbReference>
<gene>
    <name evidence="4" type="ORF">ALTATR162_LOCUS7591</name>
</gene>
<evidence type="ECO:0000313" key="4">
    <source>
        <dbReference type="EMBL" id="CAG5173184.1"/>
    </source>
</evidence>
<evidence type="ECO:0000259" key="3">
    <source>
        <dbReference type="Pfam" id="PF14856"/>
    </source>
</evidence>
<dbReference type="RefSeq" id="XP_043171154.1">
    <property type="nucleotide sequence ID" value="XM_043315219.1"/>
</dbReference>
<dbReference type="Proteomes" id="UP000676310">
    <property type="component" value="Unassembled WGS sequence"/>
</dbReference>
<evidence type="ECO:0000256" key="2">
    <source>
        <dbReference type="ARBA" id="ARBA00023026"/>
    </source>
</evidence>
<protein>
    <recommendedName>
        <fullName evidence="3">Ecp2 effector protein-like domain-containing protein</fullName>
    </recommendedName>
</protein>
<proteinExistence type="predicted"/>
<dbReference type="AlphaFoldDB" id="A0A8J2I492"/>